<dbReference type="SUPFAM" id="SSF56219">
    <property type="entry name" value="DNase I-like"/>
    <property type="match status" value="1"/>
</dbReference>
<evidence type="ECO:0000256" key="2">
    <source>
        <dbReference type="SAM" id="SignalP"/>
    </source>
</evidence>
<dbReference type="Gene3D" id="3.60.10.10">
    <property type="entry name" value="Endonuclease/exonuclease/phosphatase"/>
    <property type="match status" value="1"/>
</dbReference>
<feature type="chain" id="PRO_5015746951" description="Endonuclease/exonuclease/phosphatase domain-containing protein" evidence="2">
    <location>
        <begin position="21"/>
        <end position="402"/>
    </location>
</feature>
<dbReference type="PANTHER" id="PTHR41349">
    <property type="match status" value="1"/>
</dbReference>
<keyword evidence="5" id="KW-1185">Reference proteome</keyword>
<organism evidence="4 5">
    <name type="scientific">Corynespora cassiicola Philippines</name>
    <dbReference type="NCBI Taxonomy" id="1448308"/>
    <lineage>
        <taxon>Eukaryota</taxon>
        <taxon>Fungi</taxon>
        <taxon>Dikarya</taxon>
        <taxon>Ascomycota</taxon>
        <taxon>Pezizomycotina</taxon>
        <taxon>Dothideomycetes</taxon>
        <taxon>Pleosporomycetidae</taxon>
        <taxon>Pleosporales</taxon>
        <taxon>Corynesporascaceae</taxon>
        <taxon>Corynespora</taxon>
    </lineage>
</organism>
<dbReference type="Pfam" id="PF03372">
    <property type="entry name" value="Exo_endo_phos"/>
    <property type="match status" value="1"/>
</dbReference>
<feature type="region of interest" description="Disordered" evidence="1">
    <location>
        <begin position="327"/>
        <end position="353"/>
    </location>
</feature>
<dbReference type="Proteomes" id="UP000240883">
    <property type="component" value="Unassembled WGS sequence"/>
</dbReference>
<dbReference type="STRING" id="1448308.A0A2T2P2R3"/>
<dbReference type="AlphaFoldDB" id="A0A2T2P2R3"/>
<evidence type="ECO:0000259" key="3">
    <source>
        <dbReference type="Pfam" id="PF03372"/>
    </source>
</evidence>
<protein>
    <recommendedName>
        <fullName evidence="3">Endonuclease/exonuclease/phosphatase domain-containing protein</fullName>
    </recommendedName>
</protein>
<keyword evidence="2" id="KW-0732">Signal</keyword>
<proteinExistence type="predicted"/>
<dbReference type="EMBL" id="KZ678130">
    <property type="protein sequence ID" value="PSN71961.1"/>
    <property type="molecule type" value="Genomic_DNA"/>
</dbReference>
<dbReference type="PANTHER" id="PTHR41349:SF1">
    <property type="entry name" value="PROTEIN CBG08683"/>
    <property type="match status" value="1"/>
</dbReference>
<dbReference type="InterPro" id="IPR005135">
    <property type="entry name" value="Endo/exonuclease/phosphatase"/>
</dbReference>
<evidence type="ECO:0000313" key="4">
    <source>
        <dbReference type="EMBL" id="PSN71961.1"/>
    </source>
</evidence>
<dbReference type="InterPro" id="IPR036691">
    <property type="entry name" value="Endo/exonu/phosph_ase_sf"/>
</dbReference>
<sequence length="402" mass="44634">MRLILPLSTFLVGFITQVSTAPTPSGTLALVKDTTEFTFEYSTTKASSKNWIGIYHITGGGPDEEKQVERSLRWEYVTEAEGQIKIDPPAGAQGKYKAYFLADDGYKWLAEPIEINASGSGGNQKELKIMTYNLWHGGTKVNDYHNKQVKFLSEQLPDVIGFQEASGHHAKRLGEALGWNWHQSSADNTVGIISRHRIVTEHKDIGQASGVEIIPYDDTSKAFNFWTAHLTAYPYGPYEFCFEEKSADQVLEVEESSGRTPQITEIVEGTASQRGSNKPFILVGDFNAPSHLDWSSGNKHCGVSFDWPTSKIPTDAGLIDSFRKIHPDPSKESGDTWSPIVKENPEGNGDEPQDRIDFIYGTDKLNVLGSEVKVAGKPQTMPNEKDNEWTSDHAVVITTYEL</sequence>
<accession>A0A2T2P2R3</accession>
<reference evidence="4 5" key="1">
    <citation type="journal article" date="2018" name="Front. Microbiol.">
        <title>Genome-Wide Analysis of Corynespora cassiicola Leaf Fall Disease Putative Effectors.</title>
        <authorList>
            <person name="Lopez D."/>
            <person name="Ribeiro S."/>
            <person name="Label P."/>
            <person name="Fumanal B."/>
            <person name="Venisse J.S."/>
            <person name="Kohler A."/>
            <person name="de Oliveira R.R."/>
            <person name="Labutti K."/>
            <person name="Lipzen A."/>
            <person name="Lail K."/>
            <person name="Bauer D."/>
            <person name="Ohm R.A."/>
            <person name="Barry K.W."/>
            <person name="Spatafora J."/>
            <person name="Grigoriev I.V."/>
            <person name="Martin F.M."/>
            <person name="Pujade-Renaud V."/>
        </authorList>
    </citation>
    <scope>NUCLEOTIDE SEQUENCE [LARGE SCALE GENOMIC DNA]</scope>
    <source>
        <strain evidence="4 5">Philippines</strain>
    </source>
</reference>
<gene>
    <name evidence="4" type="ORF">BS50DRAFT_240273</name>
</gene>
<evidence type="ECO:0000313" key="5">
    <source>
        <dbReference type="Proteomes" id="UP000240883"/>
    </source>
</evidence>
<feature type="domain" description="Endonuclease/exonuclease/phosphatase" evidence="3">
    <location>
        <begin position="130"/>
        <end position="393"/>
    </location>
</feature>
<dbReference type="GO" id="GO:0003824">
    <property type="term" value="F:catalytic activity"/>
    <property type="evidence" value="ECO:0007669"/>
    <property type="project" value="InterPro"/>
</dbReference>
<name>A0A2T2P2R3_CORCC</name>
<evidence type="ECO:0000256" key="1">
    <source>
        <dbReference type="SAM" id="MobiDB-lite"/>
    </source>
</evidence>
<feature type="signal peptide" evidence="2">
    <location>
        <begin position="1"/>
        <end position="20"/>
    </location>
</feature>
<dbReference type="OrthoDB" id="276515at2759"/>